<gene>
    <name evidence="5" type="ORF">SAMN05444581_11928</name>
</gene>
<evidence type="ECO:0000256" key="2">
    <source>
        <dbReference type="ARBA" id="ARBA00023125"/>
    </source>
</evidence>
<dbReference type="PRINTS" id="PR00778">
    <property type="entry name" value="HTHARSR"/>
</dbReference>
<dbReference type="GO" id="GO:0003700">
    <property type="term" value="F:DNA-binding transcription factor activity"/>
    <property type="evidence" value="ECO:0007669"/>
    <property type="project" value="InterPro"/>
</dbReference>
<dbReference type="PANTHER" id="PTHR43132">
    <property type="entry name" value="ARSENICAL RESISTANCE OPERON REPRESSOR ARSR-RELATED"/>
    <property type="match status" value="1"/>
</dbReference>
<keyword evidence="2 5" id="KW-0238">DNA-binding</keyword>
<dbReference type="InterPro" id="IPR036390">
    <property type="entry name" value="WH_DNA-bd_sf"/>
</dbReference>
<feature type="domain" description="HTH arsR-type" evidence="4">
    <location>
        <begin position="3"/>
        <end position="99"/>
    </location>
</feature>
<accession>A0A1I4C981</accession>
<reference evidence="5 6" key="1">
    <citation type="submission" date="2016-10" db="EMBL/GenBank/DDBJ databases">
        <authorList>
            <person name="de Groot N.N."/>
        </authorList>
    </citation>
    <scope>NUCLEOTIDE SEQUENCE [LARGE SCALE GENOMIC DNA]</scope>
    <source>
        <strain evidence="5 6">NE2</strain>
    </source>
</reference>
<keyword evidence="6" id="KW-1185">Reference proteome</keyword>
<dbReference type="AlphaFoldDB" id="A0A1I4C981"/>
<proteinExistence type="predicted"/>
<dbReference type="GO" id="GO:0003677">
    <property type="term" value="F:DNA binding"/>
    <property type="evidence" value="ECO:0007669"/>
    <property type="project" value="UniProtKB-KW"/>
</dbReference>
<dbReference type="PROSITE" id="PS50987">
    <property type="entry name" value="HTH_ARSR_2"/>
    <property type="match status" value="1"/>
</dbReference>
<dbReference type="SMART" id="SM00418">
    <property type="entry name" value="HTH_ARSR"/>
    <property type="match status" value="1"/>
</dbReference>
<dbReference type="Gene3D" id="1.10.10.10">
    <property type="entry name" value="Winged helix-like DNA-binding domain superfamily/Winged helix DNA-binding domain"/>
    <property type="match status" value="1"/>
</dbReference>
<dbReference type="InterPro" id="IPR011991">
    <property type="entry name" value="ArsR-like_HTH"/>
</dbReference>
<keyword evidence="1" id="KW-0805">Transcription regulation</keyword>
<organism evidence="5 6">
    <name type="scientific">Methylocapsa palsarum</name>
    <dbReference type="NCBI Taxonomy" id="1612308"/>
    <lineage>
        <taxon>Bacteria</taxon>
        <taxon>Pseudomonadati</taxon>
        <taxon>Pseudomonadota</taxon>
        <taxon>Alphaproteobacteria</taxon>
        <taxon>Hyphomicrobiales</taxon>
        <taxon>Beijerinckiaceae</taxon>
        <taxon>Methylocapsa</taxon>
    </lineage>
</organism>
<dbReference type="PANTHER" id="PTHR43132:SF2">
    <property type="entry name" value="ARSENICAL RESISTANCE OPERON REPRESSOR ARSR-RELATED"/>
    <property type="match status" value="1"/>
</dbReference>
<dbReference type="STRING" id="1612308.SAMN05444581_11928"/>
<protein>
    <submittedName>
        <fullName evidence="5">DNA-binding transcriptional regulator, ArsR family</fullName>
    </submittedName>
</protein>
<dbReference type="NCBIfam" id="NF033788">
    <property type="entry name" value="HTH_metalloreg"/>
    <property type="match status" value="1"/>
</dbReference>
<dbReference type="CDD" id="cd00090">
    <property type="entry name" value="HTH_ARSR"/>
    <property type="match status" value="1"/>
</dbReference>
<keyword evidence="3" id="KW-0804">Transcription</keyword>
<dbReference type="EMBL" id="FOSN01000019">
    <property type="protein sequence ID" value="SFK77323.1"/>
    <property type="molecule type" value="Genomic_DNA"/>
</dbReference>
<dbReference type="SUPFAM" id="SSF46785">
    <property type="entry name" value="Winged helix' DNA-binding domain"/>
    <property type="match status" value="1"/>
</dbReference>
<dbReference type="InterPro" id="IPR036388">
    <property type="entry name" value="WH-like_DNA-bd_sf"/>
</dbReference>
<dbReference type="InterPro" id="IPR001845">
    <property type="entry name" value="HTH_ArsR_DNA-bd_dom"/>
</dbReference>
<evidence type="ECO:0000256" key="1">
    <source>
        <dbReference type="ARBA" id="ARBA00023015"/>
    </source>
</evidence>
<dbReference type="OrthoDB" id="194599at2"/>
<name>A0A1I4C981_9HYPH</name>
<dbReference type="Pfam" id="PF01022">
    <property type="entry name" value="HTH_5"/>
    <property type="match status" value="1"/>
</dbReference>
<sequence length="108" mass="12005">MKLEELGSRAGKAEAFLKALANRHRLMILCELHKGEQSVGVLHEAIGLSQSALSQHLARLREDKLVKTRRESQTIYYSLASKEANQVIALLYDLFCSGTANTDPGCKY</sequence>
<dbReference type="InterPro" id="IPR051011">
    <property type="entry name" value="Metal_resp_trans_reg"/>
</dbReference>
<evidence type="ECO:0000259" key="4">
    <source>
        <dbReference type="PROSITE" id="PS50987"/>
    </source>
</evidence>
<evidence type="ECO:0000313" key="6">
    <source>
        <dbReference type="Proteomes" id="UP000198755"/>
    </source>
</evidence>
<dbReference type="RefSeq" id="WP_091685776.1">
    <property type="nucleotide sequence ID" value="NZ_FOSN01000019.1"/>
</dbReference>
<evidence type="ECO:0000313" key="5">
    <source>
        <dbReference type="EMBL" id="SFK77323.1"/>
    </source>
</evidence>
<dbReference type="Proteomes" id="UP000198755">
    <property type="component" value="Unassembled WGS sequence"/>
</dbReference>
<evidence type="ECO:0000256" key="3">
    <source>
        <dbReference type="ARBA" id="ARBA00023163"/>
    </source>
</evidence>